<dbReference type="OrthoDB" id="4838614at2759"/>
<keyword evidence="2" id="KW-1185">Reference proteome</keyword>
<dbReference type="AlphaFoldDB" id="A0A1L9S4Y4"/>
<dbReference type="VEuPathDB" id="FungiDB:ASPZODRAFT_20669"/>
<protein>
    <submittedName>
        <fullName evidence="1">Uncharacterized protein</fullName>
    </submittedName>
</protein>
<proteinExistence type="predicted"/>
<dbReference type="Proteomes" id="UP000184188">
    <property type="component" value="Unassembled WGS sequence"/>
</dbReference>
<sequence>MIMNAYRSRRITAARRWLRCTHHVALTIEKNHPACIESRPFSNWILTQELFHRELPVQDTIQNEQMARPSQQSHDQIANFVLAPPLFIPQIPGNTEPPRWTAVAVKPNNHALLLTVLETARRLGDHQTMESCLLELINRADSPLGLFNQLEMLKEHTQGDLNTARLMRLYRYQLCTDDSARQELYDQIKGPEYRPDPYKEEYRLYLSSLSLEKVMK</sequence>
<evidence type="ECO:0000313" key="1">
    <source>
        <dbReference type="EMBL" id="OJJ42215.1"/>
    </source>
</evidence>
<accession>A0A1L9S4Y4</accession>
<dbReference type="EMBL" id="KV878364">
    <property type="protein sequence ID" value="OJJ42215.1"/>
    <property type="molecule type" value="Genomic_DNA"/>
</dbReference>
<dbReference type="STRING" id="1073090.A0A1L9S4Y4"/>
<dbReference type="GeneID" id="34614106"/>
<organism evidence="1 2">
    <name type="scientific">Penicilliopsis zonata CBS 506.65</name>
    <dbReference type="NCBI Taxonomy" id="1073090"/>
    <lineage>
        <taxon>Eukaryota</taxon>
        <taxon>Fungi</taxon>
        <taxon>Dikarya</taxon>
        <taxon>Ascomycota</taxon>
        <taxon>Pezizomycotina</taxon>
        <taxon>Eurotiomycetes</taxon>
        <taxon>Eurotiomycetidae</taxon>
        <taxon>Eurotiales</taxon>
        <taxon>Aspergillaceae</taxon>
        <taxon>Penicilliopsis</taxon>
    </lineage>
</organism>
<evidence type="ECO:0000313" key="2">
    <source>
        <dbReference type="Proteomes" id="UP000184188"/>
    </source>
</evidence>
<reference evidence="2" key="1">
    <citation type="journal article" date="2017" name="Genome Biol.">
        <title>Comparative genomics reveals high biological diversity and specific adaptations in the industrially and medically important fungal genus Aspergillus.</title>
        <authorList>
            <person name="de Vries R.P."/>
            <person name="Riley R."/>
            <person name="Wiebenga A."/>
            <person name="Aguilar-Osorio G."/>
            <person name="Amillis S."/>
            <person name="Uchima C.A."/>
            <person name="Anderluh G."/>
            <person name="Asadollahi M."/>
            <person name="Askin M."/>
            <person name="Barry K."/>
            <person name="Battaglia E."/>
            <person name="Bayram O."/>
            <person name="Benocci T."/>
            <person name="Braus-Stromeyer S.A."/>
            <person name="Caldana C."/>
            <person name="Canovas D."/>
            <person name="Cerqueira G.C."/>
            <person name="Chen F."/>
            <person name="Chen W."/>
            <person name="Choi C."/>
            <person name="Clum A."/>
            <person name="Dos Santos R.A."/>
            <person name="Damasio A.R."/>
            <person name="Diallinas G."/>
            <person name="Emri T."/>
            <person name="Fekete E."/>
            <person name="Flipphi M."/>
            <person name="Freyberg S."/>
            <person name="Gallo A."/>
            <person name="Gournas C."/>
            <person name="Habgood R."/>
            <person name="Hainaut M."/>
            <person name="Harispe M.L."/>
            <person name="Henrissat B."/>
            <person name="Hilden K.S."/>
            <person name="Hope R."/>
            <person name="Hossain A."/>
            <person name="Karabika E."/>
            <person name="Karaffa L."/>
            <person name="Karanyi Z."/>
            <person name="Krasevec N."/>
            <person name="Kuo A."/>
            <person name="Kusch H."/>
            <person name="LaButti K."/>
            <person name="Lagendijk E.L."/>
            <person name="Lapidus A."/>
            <person name="Levasseur A."/>
            <person name="Lindquist E."/>
            <person name="Lipzen A."/>
            <person name="Logrieco A.F."/>
            <person name="MacCabe A."/>
            <person name="Maekelae M.R."/>
            <person name="Malavazi I."/>
            <person name="Melin P."/>
            <person name="Meyer V."/>
            <person name="Mielnichuk N."/>
            <person name="Miskei M."/>
            <person name="Molnar A.P."/>
            <person name="Mule G."/>
            <person name="Ngan C.Y."/>
            <person name="Orejas M."/>
            <person name="Orosz E."/>
            <person name="Ouedraogo J.P."/>
            <person name="Overkamp K.M."/>
            <person name="Park H.-S."/>
            <person name="Perrone G."/>
            <person name="Piumi F."/>
            <person name="Punt P.J."/>
            <person name="Ram A.F."/>
            <person name="Ramon A."/>
            <person name="Rauscher S."/>
            <person name="Record E."/>
            <person name="Riano-Pachon D.M."/>
            <person name="Robert V."/>
            <person name="Roehrig J."/>
            <person name="Ruller R."/>
            <person name="Salamov A."/>
            <person name="Salih N.S."/>
            <person name="Samson R.A."/>
            <person name="Sandor E."/>
            <person name="Sanguinetti M."/>
            <person name="Schuetze T."/>
            <person name="Sepcic K."/>
            <person name="Shelest E."/>
            <person name="Sherlock G."/>
            <person name="Sophianopoulou V."/>
            <person name="Squina F.M."/>
            <person name="Sun H."/>
            <person name="Susca A."/>
            <person name="Todd R.B."/>
            <person name="Tsang A."/>
            <person name="Unkles S.E."/>
            <person name="van de Wiele N."/>
            <person name="van Rossen-Uffink D."/>
            <person name="Oliveira J.V."/>
            <person name="Vesth T.C."/>
            <person name="Visser J."/>
            <person name="Yu J.-H."/>
            <person name="Zhou M."/>
            <person name="Andersen M.R."/>
            <person name="Archer D.B."/>
            <person name="Baker S.E."/>
            <person name="Benoit I."/>
            <person name="Brakhage A.A."/>
            <person name="Braus G.H."/>
            <person name="Fischer R."/>
            <person name="Frisvad J.C."/>
            <person name="Goldman G.H."/>
            <person name="Houbraken J."/>
            <person name="Oakley B."/>
            <person name="Pocsi I."/>
            <person name="Scazzocchio C."/>
            <person name="Seiboth B."/>
            <person name="vanKuyk P.A."/>
            <person name="Wortman J."/>
            <person name="Dyer P.S."/>
            <person name="Grigoriev I.V."/>
        </authorList>
    </citation>
    <scope>NUCLEOTIDE SEQUENCE [LARGE SCALE GENOMIC DNA]</scope>
    <source>
        <strain evidence="2">CBS 506.65</strain>
    </source>
</reference>
<dbReference type="RefSeq" id="XP_022576725.1">
    <property type="nucleotide sequence ID" value="XM_022727642.1"/>
</dbReference>
<gene>
    <name evidence="1" type="ORF">ASPZODRAFT_20669</name>
</gene>
<name>A0A1L9S4Y4_9EURO</name>